<evidence type="ECO:0000256" key="1">
    <source>
        <dbReference type="SAM" id="MobiDB-lite"/>
    </source>
</evidence>
<comment type="caution">
    <text evidence="2">The sequence shown here is derived from an EMBL/GenBank/DDBJ whole genome shotgun (WGS) entry which is preliminary data.</text>
</comment>
<accession>A0ABR1BPX1</accession>
<evidence type="ECO:0000313" key="2">
    <source>
        <dbReference type="EMBL" id="KAK6728458.1"/>
    </source>
</evidence>
<evidence type="ECO:0000313" key="3">
    <source>
        <dbReference type="Proteomes" id="UP001303046"/>
    </source>
</evidence>
<dbReference type="EMBL" id="JAVFWL010000001">
    <property type="protein sequence ID" value="KAK6728458.1"/>
    <property type="molecule type" value="Genomic_DNA"/>
</dbReference>
<name>A0ABR1BPX1_NECAM</name>
<feature type="region of interest" description="Disordered" evidence="1">
    <location>
        <begin position="1"/>
        <end position="23"/>
    </location>
</feature>
<sequence>MTSKYNTKPQLGLANPDSDEGGERWEEYIKKPMANVPYSLKEMNICEDIIYCTWSGDEYDEQLDNTFFPPSLFQKPGCSQRINQAIYDRRPEKSLPRKLNWKGT</sequence>
<protein>
    <submittedName>
        <fullName evidence="2">Uncharacterized protein</fullName>
    </submittedName>
</protein>
<gene>
    <name evidence="2" type="primary">Necator_chrI.g1972</name>
    <name evidence="2" type="ORF">RB195_005846</name>
</gene>
<reference evidence="2 3" key="1">
    <citation type="submission" date="2023-08" db="EMBL/GenBank/DDBJ databases">
        <title>A Necator americanus chromosomal reference genome.</title>
        <authorList>
            <person name="Ilik V."/>
            <person name="Petrzelkova K.J."/>
            <person name="Pardy F."/>
            <person name="Fuh T."/>
            <person name="Niatou-Singa F.S."/>
            <person name="Gouil Q."/>
            <person name="Baker L."/>
            <person name="Ritchie M.E."/>
            <person name="Jex A.R."/>
            <person name="Gazzola D."/>
            <person name="Li H."/>
            <person name="Toshio Fujiwara R."/>
            <person name="Zhan B."/>
            <person name="Aroian R.V."/>
            <person name="Pafco B."/>
            <person name="Schwarz E.M."/>
        </authorList>
    </citation>
    <scope>NUCLEOTIDE SEQUENCE [LARGE SCALE GENOMIC DNA]</scope>
    <source>
        <strain evidence="2 3">Aroian</strain>
        <tissue evidence="2">Whole animal</tissue>
    </source>
</reference>
<dbReference type="Proteomes" id="UP001303046">
    <property type="component" value="Unassembled WGS sequence"/>
</dbReference>
<keyword evidence="3" id="KW-1185">Reference proteome</keyword>
<organism evidence="2 3">
    <name type="scientific">Necator americanus</name>
    <name type="common">Human hookworm</name>
    <dbReference type="NCBI Taxonomy" id="51031"/>
    <lineage>
        <taxon>Eukaryota</taxon>
        <taxon>Metazoa</taxon>
        <taxon>Ecdysozoa</taxon>
        <taxon>Nematoda</taxon>
        <taxon>Chromadorea</taxon>
        <taxon>Rhabditida</taxon>
        <taxon>Rhabditina</taxon>
        <taxon>Rhabditomorpha</taxon>
        <taxon>Strongyloidea</taxon>
        <taxon>Ancylostomatidae</taxon>
        <taxon>Bunostominae</taxon>
        <taxon>Necator</taxon>
    </lineage>
</organism>
<proteinExistence type="predicted"/>